<dbReference type="Pfam" id="PF05929">
    <property type="entry name" value="Phage_GPO"/>
    <property type="match status" value="1"/>
</dbReference>
<evidence type="ECO:0000313" key="2">
    <source>
        <dbReference type="Proteomes" id="UP001589858"/>
    </source>
</evidence>
<dbReference type="InterPro" id="IPR009228">
    <property type="entry name" value="Capsid_scaffold_GpO"/>
</dbReference>
<dbReference type="Proteomes" id="UP001589858">
    <property type="component" value="Unassembled WGS sequence"/>
</dbReference>
<comment type="caution">
    <text evidence="1">The sequence shown here is derived from an EMBL/GenBank/DDBJ whole genome shotgun (WGS) entry which is preliminary data.</text>
</comment>
<proteinExistence type="predicted"/>
<protein>
    <submittedName>
        <fullName evidence="1">GPO family capsid scaffolding protein</fullName>
    </submittedName>
</protein>
<dbReference type="EMBL" id="JBHLTM010000038">
    <property type="protein sequence ID" value="MFC0685085.1"/>
    <property type="molecule type" value="Genomic_DNA"/>
</dbReference>
<keyword evidence="2" id="KW-1185">Reference proteome</keyword>
<accession>A0ABV6S787</accession>
<sequence length="273" mass="29262">MAKSKFFRVAVEGATVDGRTIEREWIEQMAAGYDPATYTATINCEHIAGYSPDRPFNSYGKVLSLKAQEVELTINGEKKTLLALYAEIEANDQLLEINKAGQKLFTSCEIHPNFAGEGKAYLVGLAITDTPASLGTEPLKFAAMSRPNVFTSACETVIELHAEPLDSAAIGESIGRSLLSFFRKEKKDEPVTPPAQPANDNTFDVQAFTKAMGESIGTHIAAATKVANDAVTELTARFDTLETKLASTEQPKGFTRTLATGGDGSTGAIVTDC</sequence>
<gene>
    <name evidence="1" type="ORF">ACFFF8_10795</name>
</gene>
<organism evidence="1 2">
    <name type="scientific">Novosphingobium clariflavum</name>
    <dbReference type="NCBI Taxonomy" id="2029884"/>
    <lineage>
        <taxon>Bacteria</taxon>
        <taxon>Pseudomonadati</taxon>
        <taxon>Pseudomonadota</taxon>
        <taxon>Alphaproteobacteria</taxon>
        <taxon>Sphingomonadales</taxon>
        <taxon>Sphingomonadaceae</taxon>
        <taxon>Novosphingobium</taxon>
    </lineage>
</organism>
<reference evidence="1 2" key="1">
    <citation type="submission" date="2024-09" db="EMBL/GenBank/DDBJ databases">
        <authorList>
            <person name="Sun Q."/>
            <person name="Mori K."/>
        </authorList>
    </citation>
    <scope>NUCLEOTIDE SEQUENCE [LARGE SCALE GENOMIC DNA]</scope>
    <source>
        <strain evidence="1 2">CICC 11035S</strain>
    </source>
</reference>
<evidence type="ECO:0000313" key="1">
    <source>
        <dbReference type="EMBL" id="MFC0685085.1"/>
    </source>
</evidence>
<name>A0ABV6S787_9SPHN</name>
<dbReference type="RefSeq" id="WP_267223381.1">
    <property type="nucleotide sequence ID" value="NZ_JAPCWC010000022.1"/>
</dbReference>